<evidence type="ECO:0000259" key="1">
    <source>
        <dbReference type="Pfam" id="PF08450"/>
    </source>
</evidence>
<dbReference type="EMBL" id="CAJMWQ010000354">
    <property type="protein sequence ID" value="CAE6354289.1"/>
    <property type="molecule type" value="Genomic_DNA"/>
</dbReference>
<dbReference type="SUPFAM" id="SSF63829">
    <property type="entry name" value="Calcium-dependent phosphotriesterase"/>
    <property type="match status" value="1"/>
</dbReference>
<comment type="caution">
    <text evidence="2">The sequence shown here is derived from an EMBL/GenBank/DDBJ whole genome shotgun (WGS) entry which is preliminary data.</text>
</comment>
<sequence>MVDKGYTPSLNVQSMDPKSHAIIDGPLDRDPGKSVWATYYVDPKYKWWADVKSLAVTKPFVVISEDFVKIVGPDAELKIIARADKPEFHEDYHQLFKDYPRLPAQVYAFHPPSGSIRAVADGFERTNGVVLSLDMLIFYIMDTRFASGEPEGTHKLDDSRPGTIYAYTVEHSPDGSSHSTHPPVFTNRRPFAFANCGMPDGVKCDTEGNVYAGCFDGVYVWNKHGALIGKMLLGLDVCDPNGTPEGRGCANLVFVPGGLLMFAEDRMYLANIQAKRALLKEGSKQFVYSYDKKPR</sequence>
<protein>
    <recommendedName>
        <fullName evidence="1">SMP-30/Gluconolactonase/LRE-like region domain-containing protein</fullName>
    </recommendedName>
</protein>
<dbReference type="InterPro" id="IPR013658">
    <property type="entry name" value="SGL"/>
</dbReference>
<dbReference type="Gene3D" id="2.120.10.30">
    <property type="entry name" value="TolB, C-terminal domain"/>
    <property type="match status" value="1"/>
</dbReference>
<gene>
    <name evidence="2" type="ORF">RDB_LOCUS9041</name>
</gene>
<dbReference type="AlphaFoldDB" id="A0A8H2W9V9"/>
<evidence type="ECO:0000313" key="2">
    <source>
        <dbReference type="EMBL" id="CAE6354289.1"/>
    </source>
</evidence>
<dbReference type="Proteomes" id="UP000663826">
    <property type="component" value="Unassembled WGS sequence"/>
</dbReference>
<dbReference type="InterPro" id="IPR052988">
    <property type="entry name" value="Oryzine_lactonohydrolase"/>
</dbReference>
<evidence type="ECO:0000313" key="3">
    <source>
        <dbReference type="Proteomes" id="UP000663826"/>
    </source>
</evidence>
<accession>A0A8H2W9V9</accession>
<dbReference type="PANTHER" id="PTHR47064">
    <property type="entry name" value="PUTATIVE (AFU_ORTHOLOGUE AFUA_1G08990)-RELATED"/>
    <property type="match status" value="1"/>
</dbReference>
<organism evidence="2 3">
    <name type="scientific">Rhizoctonia solani</name>
    <dbReference type="NCBI Taxonomy" id="456999"/>
    <lineage>
        <taxon>Eukaryota</taxon>
        <taxon>Fungi</taxon>
        <taxon>Dikarya</taxon>
        <taxon>Basidiomycota</taxon>
        <taxon>Agaricomycotina</taxon>
        <taxon>Agaricomycetes</taxon>
        <taxon>Cantharellales</taxon>
        <taxon>Ceratobasidiaceae</taxon>
        <taxon>Rhizoctonia</taxon>
    </lineage>
</organism>
<feature type="domain" description="SMP-30/Gluconolactonase/LRE-like region" evidence="1">
    <location>
        <begin position="100"/>
        <end position="233"/>
    </location>
</feature>
<dbReference type="InterPro" id="IPR011042">
    <property type="entry name" value="6-blade_b-propeller_TolB-like"/>
</dbReference>
<dbReference type="PANTHER" id="PTHR47064:SF2">
    <property type="entry name" value="SMP-30_GLUCONOLACTONASE_LRE-LIKE REGION DOMAIN-CONTAINING PROTEIN-RELATED"/>
    <property type="match status" value="1"/>
</dbReference>
<reference evidence="2" key="1">
    <citation type="submission" date="2021-01" db="EMBL/GenBank/DDBJ databases">
        <authorList>
            <person name="Kaushik A."/>
        </authorList>
    </citation>
    <scope>NUCLEOTIDE SEQUENCE</scope>
    <source>
        <strain evidence="2">AG1-1B</strain>
    </source>
</reference>
<dbReference type="Pfam" id="PF08450">
    <property type="entry name" value="SGL"/>
    <property type="match status" value="1"/>
</dbReference>
<proteinExistence type="predicted"/>
<name>A0A8H2W9V9_9AGAM</name>